<reference evidence="3" key="1">
    <citation type="journal article" date="2012" name="Proc. Natl. Acad. Sci. U.S.A.">
        <title>Antigenic diversity is generated by distinct evolutionary mechanisms in African trypanosome species.</title>
        <authorList>
            <person name="Jackson A.P."/>
            <person name="Berry A."/>
            <person name="Aslett M."/>
            <person name="Allison H.C."/>
            <person name="Burton P."/>
            <person name="Vavrova-Anderson J."/>
            <person name="Brown R."/>
            <person name="Browne H."/>
            <person name="Corton N."/>
            <person name="Hauser H."/>
            <person name="Gamble J."/>
            <person name="Gilderthorp R."/>
            <person name="Marcello L."/>
            <person name="McQuillan J."/>
            <person name="Otto T.D."/>
            <person name="Quail M.A."/>
            <person name="Sanders M.J."/>
            <person name="van Tonder A."/>
            <person name="Ginger M.L."/>
            <person name="Field M.C."/>
            <person name="Barry J.D."/>
            <person name="Hertz-Fowler C."/>
            <person name="Berriman M."/>
        </authorList>
    </citation>
    <scope>NUCLEOTIDE SEQUENCE</scope>
    <source>
        <strain evidence="3">Y486</strain>
    </source>
</reference>
<keyword evidence="1" id="KW-0175">Coiled coil</keyword>
<sequence>MTTCDAAGLLQRVVAENARLSARAALPDHERVLHDVLETQVRNFFDDARRTLEEIMNRGVTTGDGGTDNTQKGDSEEKDAGIRRFSSLLETLCVLSAQNEQLQQRMCDMQSRDIVELNGKVELLERERDELWCRVQTLEGELAVRNEGDGALAPPLMAELQSLRATEQALREQLQCYQTSGEAAIADASKLVKDDIHASLLMPRLLASVEEVCARLREVEEERDVLRLQLLESETRGKVEHALQEEQLRDEVELSQSVVLNLRARVVELEAREAEARSQAEAKMRTMEEQQKVIQELLNRQTAQTEDNVSKRRRLEDEMLEDRDSVKHECLAFWREGRDELERLREEVQCLREKGRQLQPLRKKLAELERTRSTVTGRLVDLAEEIDRLRGENQRLRAQQAGLEVERDYLLGSLATVVSQHMGAEELSRCCAAVRDNAEKTAAASASVVVDPQLMQQTMHQAQELQSEVAQLCKQKEKLHKCIALREERLSALVAKEAAQQAGGGAKAAGLCGASVIRDTALADAYTSDILTALEDDASTEGATRRRETFMSMHVRAAAAEEQLRTCQQQLETVTASRDEAQGQLASAQSEMRATIEARESAMAEALASNASLLQSIDALRSEQRHMRESHDAVMAFAQKLSGALGGLLSLLRAEVSLHR</sequence>
<feature type="coiled-coil region" evidence="1">
    <location>
        <begin position="209"/>
        <end position="300"/>
    </location>
</feature>
<dbReference type="AlphaFoldDB" id="G0U0X0"/>
<feature type="coiled-coil region" evidence="1">
    <location>
        <begin position="455"/>
        <end position="482"/>
    </location>
</feature>
<feature type="coiled-coil region" evidence="1">
    <location>
        <begin position="557"/>
        <end position="605"/>
    </location>
</feature>
<name>G0U0X0_TRYVY</name>
<proteinExistence type="predicted"/>
<feature type="non-terminal residue" evidence="3">
    <location>
        <position position="660"/>
    </location>
</feature>
<accession>G0U0X0</accession>
<evidence type="ECO:0000256" key="1">
    <source>
        <dbReference type="SAM" id="Coils"/>
    </source>
</evidence>
<evidence type="ECO:0000313" key="3">
    <source>
        <dbReference type="EMBL" id="CCC49725.1"/>
    </source>
</evidence>
<evidence type="ECO:0000256" key="2">
    <source>
        <dbReference type="SAM" id="MobiDB-lite"/>
    </source>
</evidence>
<feature type="coiled-coil region" evidence="1">
    <location>
        <begin position="334"/>
        <end position="406"/>
    </location>
</feature>
<dbReference type="VEuPathDB" id="TriTrypDB:TvY486_0803330"/>
<organism evidence="3">
    <name type="scientific">Trypanosoma vivax (strain Y486)</name>
    <dbReference type="NCBI Taxonomy" id="1055687"/>
    <lineage>
        <taxon>Eukaryota</taxon>
        <taxon>Discoba</taxon>
        <taxon>Euglenozoa</taxon>
        <taxon>Kinetoplastea</taxon>
        <taxon>Metakinetoplastina</taxon>
        <taxon>Trypanosomatida</taxon>
        <taxon>Trypanosomatidae</taxon>
        <taxon>Trypanosoma</taxon>
        <taxon>Duttonella</taxon>
    </lineage>
</organism>
<dbReference type="EMBL" id="HE573024">
    <property type="protein sequence ID" value="CCC49725.1"/>
    <property type="molecule type" value="Genomic_DNA"/>
</dbReference>
<gene>
    <name evidence="3" type="ORF">TVY486_0803330</name>
</gene>
<feature type="region of interest" description="Disordered" evidence="2">
    <location>
        <begin position="56"/>
        <end position="79"/>
    </location>
</feature>
<protein>
    <submittedName>
        <fullName evidence="3">Uncharacterized protein</fullName>
    </submittedName>
</protein>